<dbReference type="GO" id="GO:0005634">
    <property type="term" value="C:nucleus"/>
    <property type="evidence" value="ECO:0007669"/>
    <property type="project" value="UniProtKB-SubCell"/>
</dbReference>
<keyword evidence="5 7" id="KW-0539">Nucleus</keyword>
<dbReference type="OrthoDB" id="4065660at2759"/>
<keyword evidence="4 7" id="KW-0175">Coiled coil</keyword>
<keyword evidence="2 7" id="KW-0158">Chromosome</keyword>
<dbReference type="OMA" id="GNEIDEC"/>
<organism evidence="8 9">
    <name type="scientific">Lachancea fermentati</name>
    <name type="common">Zygosaccharomyces fermentati</name>
    <dbReference type="NCBI Taxonomy" id="4955"/>
    <lineage>
        <taxon>Eukaryota</taxon>
        <taxon>Fungi</taxon>
        <taxon>Dikarya</taxon>
        <taxon>Ascomycota</taxon>
        <taxon>Saccharomycotina</taxon>
        <taxon>Saccharomycetes</taxon>
        <taxon>Saccharomycetales</taxon>
        <taxon>Saccharomycetaceae</taxon>
        <taxon>Lachancea</taxon>
    </lineage>
</organism>
<dbReference type="EMBL" id="LT598486">
    <property type="protein sequence ID" value="SCW02999.1"/>
    <property type="molecule type" value="Genomic_DNA"/>
</dbReference>
<protein>
    <recommendedName>
        <fullName evidence="7">Spindle pole body component KRE28</fullName>
    </recommendedName>
</protein>
<dbReference type="Proteomes" id="UP000190831">
    <property type="component" value="Chromosome G"/>
</dbReference>
<accession>A0A1G4MGN4</accession>
<evidence type="ECO:0000256" key="2">
    <source>
        <dbReference type="ARBA" id="ARBA00022454"/>
    </source>
</evidence>
<dbReference type="Pfam" id="PF17097">
    <property type="entry name" value="Kre28"/>
    <property type="match status" value="1"/>
</dbReference>
<comment type="subcellular location">
    <subcellularLocation>
        <location evidence="7">Nucleus</location>
    </subcellularLocation>
    <subcellularLocation>
        <location evidence="7">Chromosome</location>
        <location evidence="7">Centromere</location>
        <location evidence="7">Kinetochore</location>
    </subcellularLocation>
</comment>
<keyword evidence="9" id="KW-1185">Reference proteome</keyword>
<evidence type="ECO:0000256" key="6">
    <source>
        <dbReference type="ARBA" id="ARBA00023328"/>
    </source>
</evidence>
<dbReference type="AlphaFoldDB" id="A0A1G4MGN4"/>
<evidence type="ECO:0000256" key="1">
    <source>
        <dbReference type="ARBA" id="ARBA00006965"/>
    </source>
</evidence>
<keyword evidence="6 7" id="KW-0137">Centromere</keyword>
<evidence type="ECO:0000256" key="4">
    <source>
        <dbReference type="ARBA" id="ARBA00023054"/>
    </source>
</evidence>
<comment type="similarity">
    <text evidence="1 7">Belongs to the KRE28 family.</text>
</comment>
<evidence type="ECO:0000256" key="7">
    <source>
        <dbReference type="RuleBase" id="RU362143"/>
    </source>
</evidence>
<gene>
    <name evidence="7" type="primary">KRE28</name>
    <name evidence="8" type="ORF">LAFE_0G00716G</name>
</gene>
<evidence type="ECO:0000256" key="5">
    <source>
        <dbReference type="ARBA" id="ARBA00023242"/>
    </source>
</evidence>
<proteinExistence type="inferred from homology"/>
<evidence type="ECO:0000313" key="9">
    <source>
        <dbReference type="Proteomes" id="UP000190831"/>
    </source>
</evidence>
<keyword evidence="3 7" id="KW-0995">Kinetochore</keyword>
<comment type="function">
    <text evidence="7">Acts as a component of the outer kinetochore KNL1 complex that facilitates microtubule-kinetochore interactions and the spindle assembly checkpoint. Kinetochores, consisting of a centromere-associated inner segment and a microtubule-contacting outer segment, play a crucial role in chromosome segregation by mediating the physical connection between centromeric DNA and spindle microtubules. The outer kinetochore is made up of the ten-subunit KMN network, comprising the MIS12, NDC80 and KNL1 complexes, and auxiliary microtubule-associated components; together they connect the outer kinetochore with the inner kinetochore, bind microtubules, and mediate interactions with mitotic checkpoint proteins that delay anaphase until chromosomes are bioriented on the spindle.</text>
</comment>
<evidence type="ECO:0000313" key="8">
    <source>
        <dbReference type="EMBL" id="SCW02999.1"/>
    </source>
</evidence>
<feature type="coiled-coil region" evidence="7">
    <location>
        <begin position="175"/>
        <end position="234"/>
    </location>
</feature>
<dbReference type="InterPro" id="IPR031361">
    <property type="entry name" value="Kre28"/>
</dbReference>
<sequence>MNNIESQLHELEVQVTSLSDEVLKQQEHHHVQAIEQLKQSVAQVAEGNEFVLTDNDPSAVVDPNCIPGKISEFSQLTEILKVTHLEQESLDNFLRYTISSGDLAQLESVNDEKYVSLNAEIENLRENVIEGLNTEIDKQKLHIIQSSQNIAEKRKLVNETCLEITNLLEDCWKLASELEQLNGEQIDEHKEMQDNTLEITNALWESLQEQTIKHSQLEARLKILTSTRNSLERVQAKQGSGVNLDGSMKEACDSYQRLCDFWQNSFVNAEIKNLKVYPQSNRLQFECLKMDIIITLNDFGIYQINVYDNNIPDVDIHNIRKNIEQLKSRSDFYLSIRKIIDIVKNHAKGTKEDYGS</sequence>
<dbReference type="STRING" id="4955.A0A1G4MGN4"/>
<dbReference type="GO" id="GO:0000776">
    <property type="term" value="C:kinetochore"/>
    <property type="evidence" value="ECO:0007669"/>
    <property type="project" value="UniProtKB-KW"/>
</dbReference>
<name>A0A1G4MGN4_LACFM</name>
<evidence type="ECO:0000256" key="3">
    <source>
        <dbReference type="ARBA" id="ARBA00022838"/>
    </source>
</evidence>
<reference evidence="8 9" key="1">
    <citation type="submission" date="2016-03" db="EMBL/GenBank/DDBJ databases">
        <authorList>
            <person name="Devillers H."/>
        </authorList>
    </citation>
    <scope>NUCLEOTIDE SEQUENCE [LARGE SCALE GENOMIC DNA]</scope>
    <source>
        <strain evidence="8">CBS 6772</strain>
    </source>
</reference>